<dbReference type="RefSeq" id="WP_003486989.1">
    <property type="nucleotide sequence ID" value="NZ_JXSU01000007.1"/>
</dbReference>
<evidence type="ECO:0000256" key="3">
    <source>
        <dbReference type="ARBA" id="ARBA00022448"/>
    </source>
</evidence>
<feature type="disulfide bond" description="Redox-active" evidence="9">
    <location>
        <begin position="29"/>
        <end position="32"/>
    </location>
</feature>
<evidence type="ECO:0000259" key="10">
    <source>
        <dbReference type="PROSITE" id="PS51352"/>
    </source>
</evidence>
<comment type="similarity">
    <text evidence="1 7">Belongs to the thioredoxin family.</text>
</comment>
<evidence type="ECO:0000256" key="4">
    <source>
        <dbReference type="ARBA" id="ARBA00022982"/>
    </source>
</evidence>
<dbReference type="HOGENOM" id="CLU_090389_10_2_9"/>
<dbReference type="AlphaFoldDB" id="A0A0D0ZXA6"/>
<evidence type="ECO:0000256" key="7">
    <source>
        <dbReference type="PIRNR" id="PIRNR000077"/>
    </source>
</evidence>
<dbReference type="OrthoDB" id="9790390at2"/>
<dbReference type="PROSITE" id="PS00194">
    <property type="entry name" value="THIOREDOXIN_1"/>
    <property type="match status" value="1"/>
</dbReference>
<feature type="site" description="Contributes to redox potential value" evidence="8">
    <location>
        <position position="31"/>
    </location>
</feature>
<dbReference type="InterPro" id="IPR005746">
    <property type="entry name" value="Thioredoxin"/>
</dbReference>
<evidence type="ECO:0000256" key="1">
    <source>
        <dbReference type="ARBA" id="ARBA00008987"/>
    </source>
</evidence>
<dbReference type="CDD" id="cd02947">
    <property type="entry name" value="TRX_family"/>
    <property type="match status" value="1"/>
</dbReference>
<dbReference type="InterPro" id="IPR036249">
    <property type="entry name" value="Thioredoxin-like_sf"/>
</dbReference>
<dbReference type="InterPro" id="IPR013766">
    <property type="entry name" value="Thioredoxin_domain"/>
</dbReference>
<sequence length="106" mass="12019">MLVLDKKTFEEEVLKAEGYVLVDYFGDGCVPCEALMPDVEELSHKYEDKIKFCKLNTSKARRLAISQKVLGLPTIILYKDGEKLEEVVKEDATKANIEAMITKHVI</sequence>
<evidence type="ECO:0000313" key="12">
    <source>
        <dbReference type="Proteomes" id="UP000032250"/>
    </source>
</evidence>
<feature type="active site" description="Nucleophile" evidence="8">
    <location>
        <position position="32"/>
    </location>
</feature>
<accession>A0A0D0ZXA6</accession>
<dbReference type="Gene3D" id="3.40.30.10">
    <property type="entry name" value="Glutaredoxin"/>
    <property type="match status" value="1"/>
</dbReference>
<feature type="active site" description="Nucleophile" evidence="8">
    <location>
        <position position="29"/>
    </location>
</feature>
<keyword evidence="5 9" id="KW-1015">Disulfide bond</keyword>
<dbReference type="EMBL" id="JXSU01000007">
    <property type="protein sequence ID" value="KIS23253.1"/>
    <property type="molecule type" value="Genomic_DNA"/>
</dbReference>
<evidence type="ECO:0000256" key="2">
    <source>
        <dbReference type="ARBA" id="ARBA00020570"/>
    </source>
</evidence>
<dbReference type="PANTHER" id="PTHR45663">
    <property type="entry name" value="GEO12009P1"/>
    <property type="match status" value="1"/>
</dbReference>
<gene>
    <name evidence="11" type="ORF">N495_06505</name>
</gene>
<dbReference type="PATRIC" id="fig|1379739.3.peg.1633"/>
<evidence type="ECO:0000256" key="9">
    <source>
        <dbReference type="PIRSR" id="PIRSR000077-4"/>
    </source>
</evidence>
<dbReference type="GO" id="GO:0005737">
    <property type="term" value="C:cytoplasm"/>
    <property type="evidence" value="ECO:0007669"/>
    <property type="project" value="TreeGrafter"/>
</dbReference>
<keyword evidence="3" id="KW-0813">Transport</keyword>
<keyword evidence="6 9" id="KW-0676">Redox-active center</keyword>
<dbReference type="PANTHER" id="PTHR45663:SF11">
    <property type="entry name" value="GEO12009P1"/>
    <property type="match status" value="1"/>
</dbReference>
<keyword evidence="4" id="KW-0249">Electron transport</keyword>
<evidence type="ECO:0000256" key="8">
    <source>
        <dbReference type="PIRSR" id="PIRSR000077-1"/>
    </source>
</evidence>
<evidence type="ECO:0000313" key="11">
    <source>
        <dbReference type="EMBL" id="KIS23253.1"/>
    </source>
</evidence>
<dbReference type="Pfam" id="PF00085">
    <property type="entry name" value="Thioredoxin"/>
    <property type="match status" value="1"/>
</dbReference>
<dbReference type="PROSITE" id="PS51352">
    <property type="entry name" value="THIOREDOXIN_2"/>
    <property type="match status" value="1"/>
</dbReference>
<protein>
    <recommendedName>
        <fullName evidence="2 7">Thioredoxin</fullName>
    </recommendedName>
</protein>
<feature type="site" description="Deprotonates C-terminal active site Cys" evidence="8">
    <location>
        <position position="23"/>
    </location>
</feature>
<dbReference type="SUPFAM" id="SSF52833">
    <property type="entry name" value="Thioredoxin-like"/>
    <property type="match status" value="1"/>
</dbReference>
<name>A0A0D0ZXA6_CLOBO</name>
<dbReference type="NCBIfam" id="NF047697">
    <property type="entry name" value="ThioredTrxAClost"/>
    <property type="match status" value="1"/>
</dbReference>
<evidence type="ECO:0000256" key="5">
    <source>
        <dbReference type="ARBA" id="ARBA00023157"/>
    </source>
</evidence>
<dbReference type="GO" id="GO:0015035">
    <property type="term" value="F:protein-disulfide reductase activity"/>
    <property type="evidence" value="ECO:0007669"/>
    <property type="project" value="InterPro"/>
</dbReference>
<feature type="site" description="Contributes to redox potential value" evidence="8">
    <location>
        <position position="30"/>
    </location>
</feature>
<dbReference type="PIRSF" id="PIRSF000077">
    <property type="entry name" value="Thioredoxin"/>
    <property type="match status" value="1"/>
</dbReference>
<organism evidence="11 12">
    <name type="scientific">Clostridium botulinum B2 450</name>
    <dbReference type="NCBI Taxonomy" id="1379739"/>
    <lineage>
        <taxon>Bacteria</taxon>
        <taxon>Bacillati</taxon>
        <taxon>Bacillota</taxon>
        <taxon>Clostridia</taxon>
        <taxon>Eubacteriales</taxon>
        <taxon>Clostridiaceae</taxon>
        <taxon>Clostridium</taxon>
    </lineage>
</organism>
<dbReference type="InterPro" id="IPR017937">
    <property type="entry name" value="Thioredoxin_CS"/>
</dbReference>
<evidence type="ECO:0000256" key="6">
    <source>
        <dbReference type="ARBA" id="ARBA00023284"/>
    </source>
</evidence>
<feature type="domain" description="Thioredoxin" evidence="10">
    <location>
        <begin position="1"/>
        <end position="106"/>
    </location>
</feature>
<proteinExistence type="inferred from homology"/>
<reference evidence="11 12" key="1">
    <citation type="submission" date="2014-06" db="EMBL/GenBank/DDBJ databases">
        <title>Genome characterization of distinct group I Clostridium botulinum lineages.</title>
        <authorList>
            <person name="Giordani F."/>
            <person name="Anselmo A."/>
            <person name="Fillo S."/>
            <person name="Palozzi A.M."/>
            <person name="Fortunato A."/>
            <person name="Gentile B."/>
            <person name="Ciammaruconi A."/>
            <person name="Anniballi F."/>
            <person name="De Medici D."/>
            <person name="Lista F."/>
        </authorList>
    </citation>
    <scope>NUCLEOTIDE SEQUENCE [LARGE SCALE GENOMIC DNA]</scope>
    <source>
        <strain evidence="11 12">B2 450</strain>
    </source>
</reference>
<dbReference type="Proteomes" id="UP000032250">
    <property type="component" value="Unassembled WGS sequence"/>
</dbReference>
<comment type="caution">
    <text evidence="11">The sequence shown here is derived from an EMBL/GenBank/DDBJ whole genome shotgun (WGS) entry which is preliminary data.</text>
</comment>